<dbReference type="Proteomes" id="UP000001739">
    <property type="component" value="Chromosome 2"/>
</dbReference>
<dbReference type="EMBL" id="CP001053">
    <property type="protein sequence ID" value="ACD19319.1"/>
    <property type="molecule type" value="Genomic_DNA"/>
</dbReference>
<proteinExistence type="predicted"/>
<dbReference type="KEGG" id="bpy:Bphyt_4955"/>
<evidence type="ECO:0008006" key="3">
    <source>
        <dbReference type="Google" id="ProtNLM"/>
    </source>
</evidence>
<name>B2TC95_PARPJ</name>
<gene>
    <name evidence="1" type="ordered locus">Bphyt_4955</name>
</gene>
<sequence>MGCDMMRKAAQAQVISVHIARDWREVYAFTSDPAAFPEWASGLGRPLGHDDAIWRFEGSEGATTVRFSAPNEYGVLDHFVLLPDGNEIYIPLRVIANGSGCDVQFTLFRVPGMTDEKFAADAQWVERDLRKLKALLEKRD</sequence>
<evidence type="ECO:0000313" key="2">
    <source>
        <dbReference type="Proteomes" id="UP000001739"/>
    </source>
</evidence>
<dbReference type="CDD" id="cd07812">
    <property type="entry name" value="SRPBCC"/>
    <property type="match status" value="1"/>
</dbReference>
<dbReference type="HOGENOM" id="CLU_132537_0_0_4"/>
<dbReference type="eggNOG" id="COG5637">
    <property type="taxonomic scope" value="Bacteria"/>
</dbReference>
<dbReference type="SUPFAM" id="SSF55961">
    <property type="entry name" value="Bet v1-like"/>
    <property type="match status" value="1"/>
</dbReference>
<accession>B2TC95</accession>
<reference evidence="1 2" key="1">
    <citation type="journal article" date="2011" name="J. Bacteriol.">
        <title>Complete genome sequence of the plant growth-promoting endophyte Burkholderia phytofirmans strain PsJN.</title>
        <authorList>
            <person name="Weilharter A."/>
            <person name="Mitter B."/>
            <person name="Shin M.V."/>
            <person name="Chain P.S."/>
            <person name="Nowak J."/>
            <person name="Sessitsch A."/>
        </authorList>
    </citation>
    <scope>NUCLEOTIDE SEQUENCE [LARGE SCALE GENOMIC DNA]</scope>
    <source>
        <strain evidence="2">DSM 17436 / LMG 22146 / PsJN</strain>
    </source>
</reference>
<organism evidence="1 2">
    <name type="scientific">Paraburkholderia phytofirmans (strain DSM 17436 / LMG 22146 / PsJN)</name>
    <name type="common">Burkholderia phytofirmans</name>
    <dbReference type="NCBI Taxonomy" id="398527"/>
    <lineage>
        <taxon>Bacteria</taxon>
        <taxon>Pseudomonadati</taxon>
        <taxon>Pseudomonadota</taxon>
        <taxon>Betaproteobacteria</taxon>
        <taxon>Burkholderiales</taxon>
        <taxon>Burkholderiaceae</taxon>
        <taxon>Paraburkholderia</taxon>
    </lineage>
</organism>
<dbReference type="Gene3D" id="3.30.530.20">
    <property type="match status" value="1"/>
</dbReference>
<dbReference type="InterPro" id="IPR023393">
    <property type="entry name" value="START-like_dom_sf"/>
</dbReference>
<protein>
    <recommendedName>
        <fullName evidence="3">Polyketide cyclase</fullName>
    </recommendedName>
</protein>
<dbReference type="AlphaFoldDB" id="B2TC95"/>
<evidence type="ECO:0000313" key="1">
    <source>
        <dbReference type="EMBL" id="ACD19319.1"/>
    </source>
</evidence>